<evidence type="ECO:0000313" key="1">
    <source>
        <dbReference type="EMBL" id="KJA10521.1"/>
    </source>
</evidence>
<dbReference type="PROSITE" id="PS51257">
    <property type="entry name" value="PROKAR_LIPOPROTEIN"/>
    <property type="match status" value="1"/>
</dbReference>
<dbReference type="RefSeq" id="WP_044398290.1">
    <property type="nucleotide sequence ID" value="NZ_JBKBMI010000007.1"/>
</dbReference>
<accession>A0A0D7K851</accession>
<dbReference type="PATRIC" id="fig|80878.5.peg.1857"/>
<proteinExistence type="predicted"/>
<comment type="caution">
    <text evidence="1">The sequence shown here is derived from an EMBL/GenBank/DDBJ whole genome shotgun (WGS) entry which is preliminary data.</text>
</comment>
<protein>
    <recommendedName>
        <fullName evidence="3">Lipoprotein</fullName>
    </recommendedName>
</protein>
<reference evidence="1 2" key="1">
    <citation type="submission" date="2014-12" db="EMBL/GenBank/DDBJ databases">
        <title>Isolation of bacteria from lake water.</title>
        <authorList>
            <person name="Sheng K.-Y."/>
            <person name="Chin P.-S."/>
            <person name="Chan K.-G."/>
            <person name="Tan G.S."/>
        </authorList>
    </citation>
    <scope>NUCLEOTIDE SEQUENCE [LARGE SCALE GENOMIC DNA]</scope>
    <source>
        <strain evidence="1 2">KY4</strain>
    </source>
</reference>
<dbReference type="AlphaFoldDB" id="A0A0D7K851"/>
<name>A0A0D7K851_9BURK</name>
<sequence>MNTFKNSQTAHPGRAWDWITVTASAVGLLMACQDVVLSGPEMVATAQAVACMTSERTLQLAPRGVAENRKALLEEISNALRSGECQWLFAGNRVTVYEQGDFYSHISNPQNGSTPKAQAERNWYVISEQAGLSPVSIER</sequence>
<dbReference type="EMBL" id="JXYQ01000032">
    <property type="protein sequence ID" value="KJA10521.1"/>
    <property type="molecule type" value="Genomic_DNA"/>
</dbReference>
<evidence type="ECO:0000313" key="2">
    <source>
        <dbReference type="Proteomes" id="UP000032566"/>
    </source>
</evidence>
<evidence type="ECO:0008006" key="3">
    <source>
        <dbReference type="Google" id="ProtNLM"/>
    </source>
</evidence>
<dbReference type="Proteomes" id="UP000032566">
    <property type="component" value="Unassembled WGS sequence"/>
</dbReference>
<gene>
    <name evidence="1" type="ORF">RP29_10955</name>
</gene>
<keyword evidence="2" id="KW-1185">Reference proteome</keyword>
<organism evidence="1 2">
    <name type="scientific">Acidovorax temperans</name>
    <dbReference type="NCBI Taxonomy" id="80878"/>
    <lineage>
        <taxon>Bacteria</taxon>
        <taxon>Pseudomonadati</taxon>
        <taxon>Pseudomonadota</taxon>
        <taxon>Betaproteobacteria</taxon>
        <taxon>Burkholderiales</taxon>
        <taxon>Comamonadaceae</taxon>
        <taxon>Acidovorax</taxon>
    </lineage>
</organism>